<dbReference type="InterPro" id="IPR042100">
    <property type="entry name" value="Bug_dom1"/>
</dbReference>
<gene>
    <name evidence="3" type="ORF">GXW78_25890</name>
</gene>
<feature type="signal peptide" evidence="2">
    <location>
        <begin position="1"/>
        <end position="21"/>
    </location>
</feature>
<evidence type="ECO:0000256" key="2">
    <source>
        <dbReference type="SAM" id="SignalP"/>
    </source>
</evidence>
<reference evidence="4" key="1">
    <citation type="journal article" date="2021" name="Syst. Appl. Microbiol.">
        <title>Roseomonas hellenica sp. nov., isolated from roots of wild-growing Alkanna tinctoria.</title>
        <authorList>
            <person name="Rat A."/>
            <person name="Naranjo H.D."/>
            <person name="Lebbe L."/>
            <person name="Cnockaert M."/>
            <person name="Krigas N."/>
            <person name="Grigoriadou K."/>
            <person name="Maloupa E."/>
            <person name="Willems A."/>
        </authorList>
    </citation>
    <scope>NUCLEOTIDE SEQUENCE [LARGE SCALE GENOMIC DNA]</scope>
    <source>
        <strain evidence="4">LMG 31159</strain>
    </source>
</reference>
<dbReference type="InterPro" id="IPR005064">
    <property type="entry name" value="BUG"/>
</dbReference>
<keyword evidence="2" id="KW-0732">Signal</keyword>
<dbReference type="SUPFAM" id="SSF53850">
    <property type="entry name" value="Periplasmic binding protein-like II"/>
    <property type="match status" value="1"/>
</dbReference>
<dbReference type="RefSeq" id="WP_211871816.1">
    <property type="nucleotide sequence ID" value="NZ_JAAEDI010000040.1"/>
</dbReference>
<dbReference type="EMBL" id="JAAEDI010000040">
    <property type="protein sequence ID" value="MBR0653114.1"/>
    <property type="molecule type" value="Genomic_DNA"/>
</dbReference>
<dbReference type="Gene3D" id="3.40.190.10">
    <property type="entry name" value="Periplasmic binding protein-like II"/>
    <property type="match status" value="1"/>
</dbReference>
<name>A0ABS5EQ16_9PROT</name>
<evidence type="ECO:0000313" key="3">
    <source>
        <dbReference type="EMBL" id="MBR0653114.1"/>
    </source>
</evidence>
<sequence length="321" mass="33078">MIARRCFGAAALSALALPALAQTAWPRRPVRMLVGFAPGGFADIVARAIAEQYSQSLAVNVVVENRSGASGTLATDVVAKAPPDGSVLLLGHSTPNAVAAALFSNLPYDPLNDLTPIAQIAVHPHLLVVPAASPYRTTAALIDAARARPGSISYASSGIGSVHHVACATLAQKAGVELVHVPYRGSAPAMADLLAARVDMTIDGVSAVAGPIGEGTLRPLAAGTLARIDRWPDMPTLQEQGYGEIDAMSWVGVFGPPGLPPGLVQAAVAATDQAMASATMRRVLDGASTIPATRRSAEFRDFVALEISRYKAVLGNSQIAL</sequence>
<comment type="caution">
    <text evidence="3">The sequence shown here is derived from an EMBL/GenBank/DDBJ whole genome shotgun (WGS) entry which is preliminary data.</text>
</comment>
<dbReference type="Pfam" id="PF03401">
    <property type="entry name" value="TctC"/>
    <property type="match status" value="1"/>
</dbReference>
<evidence type="ECO:0000256" key="1">
    <source>
        <dbReference type="ARBA" id="ARBA00006987"/>
    </source>
</evidence>
<protein>
    <submittedName>
        <fullName evidence="3">Tripartite tricarboxylate transporter substrate binding protein</fullName>
    </submittedName>
</protein>
<dbReference type="PANTHER" id="PTHR42928:SF5">
    <property type="entry name" value="BLR1237 PROTEIN"/>
    <property type="match status" value="1"/>
</dbReference>
<accession>A0ABS5EQ16</accession>
<organism evidence="3 4">
    <name type="scientific">Neoroseomonas terrae</name>
    <dbReference type="NCBI Taxonomy" id="424799"/>
    <lineage>
        <taxon>Bacteria</taxon>
        <taxon>Pseudomonadati</taxon>
        <taxon>Pseudomonadota</taxon>
        <taxon>Alphaproteobacteria</taxon>
        <taxon>Acetobacterales</taxon>
        <taxon>Acetobacteraceae</taxon>
        <taxon>Neoroseomonas</taxon>
    </lineage>
</organism>
<dbReference type="Proteomes" id="UP000698752">
    <property type="component" value="Unassembled WGS sequence"/>
</dbReference>
<dbReference type="PIRSF" id="PIRSF017082">
    <property type="entry name" value="YflP"/>
    <property type="match status" value="1"/>
</dbReference>
<dbReference type="CDD" id="cd07012">
    <property type="entry name" value="PBP2_Bug_TTT"/>
    <property type="match status" value="1"/>
</dbReference>
<proteinExistence type="inferred from homology"/>
<evidence type="ECO:0000313" key="4">
    <source>
        <dbReference type="Proteomes" id="UP000698752"/>
    </source>
</evidence>
<feature type="chain" id="PRO_5047487532" evidence="2">
    <location>
        <begin position="22"/>
        <end position="321"/>
    </location>
</feature>
<dbReference type="PANTHER" id="PTHR42928">
    <property type="entry name" value="TRICARBOXYLATE-BINDING PROTEIN"/>
    <property type="match status" value="1"/>
</dbReference>
<keyword evidence="4" id="KW-1185">Reference proteome</keyword>
<comment type="similarity">
    <text evidence="1">Belongs to the UPF0065 (bug) family.</text>
</comment>
<dbReference type="Gene3D" id="3.40.190.150">
    <property type="entry name" value="Bordetella uptake gene, domain 1"/>
    <property type="match status" value="1"/>
</dbReference>